<accession>A0A2Y9C4U3</accession>
<gene>
    <name evidence="2" type="ORF">A8806_103345</name>
</gene>
<keyword evidence="1" id="KW-1133">Transmembrane helix</keyword>
<reference evidence="2 3" key="1">
    <citation type="submission" date="2018-05" db="EMBL/GenBank/DDBJ databases">
        <title>The Hungate 1000. A catalogue of reference genomes from the rumen microbiome.</title>
        <authorList>
            <person name="Kelly W."/>
        </authorList>
    </citation>
    <scope>NUCLEOTIDE SEQUENCE [LARGE SCALE GENOMIC DNA]</scope>
    <source>
        <strain evidence="2 3">NLAE-zl-C242</strain>
    </source>
</reference>
<comment type="caution">
    <text evidence="2">The sequence shown here is derived from an EMBL/GenBank/DDBJ whole genome shotgun (WGS) entry which is preliminary data.</text>
</comment>
<dbReference type="RefSeq" id="WP_181368621.1">
    <property type="nucleotide sequence ID" value="NZ_BAAACK010000004.1"/>
</dbReference>
<feature type="transmembrane region" description="Helical" evidence="1">
    <location>
        <begin position="51"/>
        <end position="72"/>
    </location>
</feature>
<evidence type="ECO:0000313" key="3">
    <source>
        <dbReference type="Proteomes" id="UP000245845"/>
    </source>
</evidence>
<evidence type="ECO:0000256" key="1">
    <source>
        <dbReference type="SAM" id="Phobius"/>
    </source>
</evidence>
<sequence length="492" mass="55611">MKKEYSKKEIKRILTSEAEIPGNVNRGIANAYSEIGMDTKVTMRYAKKHRVLTAVAAVAALVAGLSIVTVAANKFLSANLVDKEEDKVGYNLQVDREKEAHEIKVEATYMPEGYEFAKDGPYAGKWRNEATDKSMLVEGFNAADLDRMERINGNAFMDYPRDEHMKNLEISGMKADVFVSDGFYTDSDDTTKNIYLFNEEFGYGIWISCNDNLPAEELIKVAEGLKVTVLDSVVPYATDEEIEKDKGGSPDWEAYYQAGVSKDAIYGIGDEVKNPLYDPDDAESAKFEEDMRFTVEDVQIKDAVSLDEYPAENYPDYDAAAQWINPDGTLKPHDRYRLSSEGKIDEESLEQNISSKFVVVKMKAKNCSREKGRMNEEMGIPMAPDLTNLVPRDDGNYSYAPDFYYSANEDYHLQWGSANGSSFPVYFDGMTHTEGIERQKSAYFRTVEPGEELEYTLIYVVDEDHLDNLYLWFYSGSGSTNDSILQPYVKIN</sequence>
<keyword evidence="3" id="KW-1185">Reference proteome</keyword>
<dbReference type="Proteomes" id="UP000245845">
    <property type="component" value="Unassembled WGS sequence"/>
</dbReference>
<dbReference type="AlphaFoldDB" id="A0A2Y9C4U3"/>
<organism evidence="2 3">
    <name type="scientific">Faecalicatena orotica</name>
    <dbReference type="NCBI Taxonomy" id="1544"/>
    <lineage>
        <taxon>Bacteria</taxon>
        <taxon>Bacillati</taxon>
        <taxon>Bacillota</taxon>
        <taxon>Clostridia</taxon>
        <taxon>Lachnospirales</taxon>
        <taxon>Lachnospiraceae</taxon>
        <taxon>Faecalicatena</taxon>
    </lineage>
</organism>
<evidence type="ECO:0000313" key="2">
    <source>
        <dbReference type="EMBL" id="PWJ30936.1"/>
    </source>
</evidence>
<keyword evidence="1" id="KW-0812">Transmembrane</keyword>
<keyword evidence="1" id="KW-0472">Membrane</keyword>
<dbReference type="EMBL" id="QGDL01000003">
    <property type="protein sequence ID" value="PWJ30936.1"/>
    <property type="molecule type" value="Genomic_DNA"/>
</dbReference>
<name>A0A2Y9C4U3_9FIRM</name>
<protein>
    <submittedName>
        <fullName evidence="2">Uncharacterized protein DUF4367</fullName>
    </submittedName>
</protein>
<proteinExistence type="predicted"/>